<comment type="caution">
    <text evidence="2">The sequence shown here is derived from an EMBL/GenBank/DDBJ whole genome shotgun (WGS) entry which is preliminary data.</text>
</comment>
<feature type="region of interest" description="Disordered" evidence="1">
    <location>
        <begin position="90"/>
        <end position="151"/>
    </location>
</feature>
<gene>
    <name evidence="2" type="ORF">NDU88_003205</name>
</gene>
<dbReference type="EMBL" id="JANPWB010000004">
    <property type="protein sequence ID" value="KAJ1193909.1"/>
    <property type="molecule type" value="Genomic_DNA"/>
</dbReference>
<accession>A0AAV7UXU0</accession>
<dbReference type="AlphaFoldDB" id="A0AAV7UXU0"/>
<protein>
    <submittedName>
        <fullName evidence="2">Uncharacterized protein</fullName>
    </submittedName>
</protein>
<organism evidence="2 3">
    <name type="scientific">Pleurodeles waltl</name>
    <name type="common">Iberian ribbed newt</name>
    <dbReference type="NCBI Taxonomy" id="8319"/>
    <lineage>
        <taxon>Eukaryota</taxon>
        <taxon>Metazoa</taxon>
        <taxon>Chordata</taxon>
        <taxon>Craniata</taxon>
        <taxon>Vertebrata</taxon>
        <taxon>Euteleostomi</taxon>
        <taxon>Amphibia</taxon>
        <taxon>Batrachia</taxon>
        <taxon>Caudata</taxon>
        <taxon>Salamandroidea</taxon>
        <taxon>Salamandridae</taxon>
        <taxon>Pleurodelinae</taxon>
        <taxon>Pleurodeles</taxon>
    </lineage>
</organism>
<sequence length="195" mass="20343">MVSPTPQLLCCSLLVGRPQGGESDLPPDRYSVRVTEGCAAPCRSNRVWTLGAQQGVPKVAAPVGTGTLEALLQQHSGRLLSPGGLSTFGPCPDQAQYSSATGPQQSSQVPSGPCRERRYPAGKGAPRPGGPQRGRSPSCHAALGTPQGPAPQRYLCHRGWAACKRSVVARSPGCGSPRPPAHPSSPRASLIQRER</sequence>
<evidence type="ECO:0000256" key="1">
    <source>
        <dbReference type="SAM" id="MobiDB-lite"/>
    </source>
</evidence>
<feature type="region of interest" description="Disordered" evidence="1">
    <location>
        <begin position="169"/>
        <end position="195"/>
    </location>
</feature>
<dbReference type="Proteomes" id="UP001066276">
    <property type="component" value="Chromosome 2_2"/>
</dbReference>
<name>A0AAV7UXU0_PLEWA</name>
<proteinExistence type="predicted"/>
<reference evidence="2" key="1">
    <citation type="journal article" date="2022" name="bioRxiv">
        <title>Sequencing and chromosome-scale assembly of the giantPleurodeles waltlgenome.</title>
        <authorList>
            <person name="Brown T."/>
            <person name="Elewa A."/>
            <person name="Iarovenko S."/>
            <person name="Subramanian E."/>
            <person name="Araus A.J."/>
            <person name="Petzold A."/>
            <person name="Susuki M."/>
            <person name="Suzuki K.-i.T."/>
            <person name="Hayashi T."/>
            <person name="Toyoda A."/>
            <person name="Oliveira C."/>
            <person name="Osipova E."/>
            <person name="Leigh N.D."/>
            <person name="Simon A."/>
            <person name="Yun M.H."/>
        </authorList>
    </citation>
    <scope>NUCLEOTIDE SEQUENCE</scope>
    <source>
        <strain evidence="2">20211129_DDA</strain>
        <tissue evidence="2">Liver</tissue>
    </source>
</reference>
<evidence type="ECO:0000313" key="3">
    <source>
        <dbReference type="Proteomes" id="UP001066276"/>
    </source>
</evidence>
<keyword evidence="3" id="KW-1185">Reference proteome</keyword>
<feature type="compositionally biased region" description="Polar residues" evidence="1">
    <location>
        <begin position="95"/>
        <end position="110"/>
    </location>
</feature>
<evidence type="ECO:0000313" key="2">
    <source>
        <dbReference type="EMBL" id="KAJ1193909.1"/>
    </source>
</evidence>